<sequence length="448" mass="51737">MKSGIPKNHFELPAEYILALQDCRNVSLYRLVDASVCYELSGKRNVSVSRLDAIEHHNISHSLSDQALVCTLSSPPRLFQGKEPQSNKEKEANIGNDETLKVGYSSNGGVLQCHDDDTLKYVKARTDLFDPLSIVQPLFKDLKMRETFIGPQVMHMPTPDSDLFEHYFPVIYKQPETSCYHPKMIYEHSSEDIRRNSSEWQSGCTIFREKAQLIQEFIFCMYGAQIYNIWYLGNEHLLKHISSLAQRLPFKKWKQHVLSNTKTTKMIQNLVEQDESITRFVKKIVIQCLRLNSNNKSEHHKTLLNKVAFEMHEAFQCYPVFNIANGMDNNGLTEHGSQESKCIPAITQGFLLNICPVHPMCARLAVEKLVHFNRYRYQPKLPSLKKAVALQTWKYLCVNDKNKFGNCRLYSACWIEAMNRICQQHEQCCPDIPIREVRKCLTIGIQSK</sequence>
<comment type="caution">
    <text evidence="1">The sequence shown here is derived from an EMBL/GenBank/DDBJ whole genome shotgun (WGS) entry which is preliminary data.</text>
</comment>
<dbReference type="EMBL" id="CAJNOQ010024565">
    <property type="protein sequence ID" value="CAF1528670.1"/>
    <property type="molecule type" value="Genomic_DNA"/>
</dbReference>
<dbReference type="AlphaFoldDB" id="A0A815VIE0"/>
<dbReference type="Proteomes" id="UP000663829">
    <property type="component" value="Unassembled WGS sequence"/>
</dbReference>
<accession>A0A815VIE0</accession>
<keyword evidence="3" id="KW-1185">Reference proteome</keyword>
<gene>
    <name evidence="1" type="ORF">GPM918_LOCUS37929</name>
    <name evidence="2" type="ORF">SRO942_LOCUS38713</name>
</gene>
<reference evidence="1" key="1">
    <citation type="submission" date="2021-02" db="EMBL/GenBank/DDBJ databases">
        <authorList>
            <person name="Nowell W R."/>
        </authorList>
    </citation>
    <scope>NUCLEOTIDE SEQUENCE</scope>
</reference>
<evidence type="ECO:0000313" key="3">
    <source>
        <dbReference type="Proteomes" id="UP000663829"/>
    </source>
</evidence>
<evidence type="ECO:0000313" key="1">
    <source>
        <dbReference type="EMBL" id="CAF1528670.1"/>
    </source>
</evidence>
<organism evidence="1 3">
    <name type="scientific">Didymodactylos carnosus</name>
    <dbReference type="NCBI Taxonomy" id="1234261"/>
    <lineage>
        <taxon>Eukaryota</taxon>
        <taxon>Metazoa</taxon>
        <taxon>Spiralia</taxon>
        <taxon>Gnathifera</taxon>
        <taxon>Rotifera</taxon>
        <taxon>Eurotatoria</taxon>
        <taxon>Bdelloidea</taxon>
        <taxon>Philodinida</taxon>
        <taxon>Philodinidae</taxon>
        <taxon>Didymodactylos</taxon>
    </lineage>
</organism>
<evidence type="ECO:0000313" key="2">
    <source>
        <dbReference type="EMBL" id="CAF4387815.1"/>
    </source>
</evidence>
<proteinExistence type="predicted"/>
<dbReference type="Proteomes" id="UP000681722">
    <property type="component" value="Unassembled WGS sequence"/>
</dbReference>
<name>A0A815VIE0_9BILA</name>
<protein>
    <submittedName>
        <fullName evidence="1">Uncharacterized protein</fullName>
    </submittedName>
</protein>
<dbReference type="EMBL" id="CAJOBC010090133">
    <property type="protein sequence ID" value="CAF4387815.1"/>
    <property type="molecule type" value="Genomic_DNA"/>
</dbReference>